<proteinExistence type="predicted"/>
<keyword evidence="2" id="KW-1185">Reference proteome</keyword>
<sequence>MFIKINNPNLESAGAEQWISCPFLILWNAPSAINRSFSIIFVRTAAITMAKKSSLWVNNKLEYSKKQIKAWRQPSFLYIMRERGYVVDENRR</sequence>
<protein>
    <submittedName>
        <fullName evidence="1">Uncharacterized protein</fullName>
    </submittedName>
</protein>
<evidence type="ECO:0000313" key="2">
    <source>
        <dbReference type="Proteomes" id="UP000018934"/>
    </source>
</evidence>
<reference evidence="1 2" key="1">
    <citation type="journal article" date="2013" name="Stand. Genomic Sci.">
        <title>Complete genome sequence of Dehalobacter restrictus PER-K23(T.).</title>
        <authorList>
            <person name="Kruse T."/>
            <person name="Maillard J."/>
            <person name="Goodwin L."/>
            <person name="Woyke T."/>
            <person name="Teshima H."/>
            <person name="Bruce D."/>
            <person name="Detter C."/>
            <person name="Tapia R."/>
            <person name="Han C."/>
            <person name="Huntemann M."/>
            <person name="Wei C.L."/>
            <person name="Han J."/>
            <person name="Chen A."/>
            <person name="Kyrpides N."/>
            <person name="Szeto E."/>
            <person name="Markowitz V."/>
            <person name="Ivanova N."/>
            <person name="Pagani I."/>
            <person name="Pati A."/>
            <person name="Pitluck S."/>
            <person name="Nolan M."/>
            <person name="Holliger C."/>
            <person name="Smidt H."/>
        </authorList>
    </citation>
    <scope>NUCLEOTIDE SEQUENCE [LARGE SCALE GENOMIC DNA]</scope>
    <source>
        <strain evidence="2">DSM 9455</strain>
    </source>
</reference>
<gene>
    <name evidence="1" type="ORF">DEHRE_05235</name>
</gene>
<evidence type="ECO:0000313" key="1">
    <source>
        <dbReference type="EMBL" id="AHF11310.1"/>
    </source>
</evidence>
<accession>A0ABM5P988</accession>
<name>A0ABM5P988_DEHRP</name>
<dbReference type="EMBL" id="CP007033">
    <property type="protein sequence ID" value="AHF11310.1"/>
    <property type="molecule type" value="Genomic_DNA"/>
</dbReference>
<dbReference type="Proteomes" id="UP000018934">
    <property type="component" value="Chromosome"/>
</dbReference>
<organism evidence="1 2">
    <name type="scientific">Dehalobacter restrictus (strain DSM 9455 / PER-K23)</name>
    <dbReference type="NCBI Taxonomy" id="871738"/>
    <lineage>
        <taxon>Bacteria</taxon>
        <taxon>Bacillati</taxon>
        <taxon>Bacillota</taxon>
        <taxon>Clostridia</taxon>
        <taxon>Eubacteriales</taxon>
        <taxon>Desulfitobacteriaceae</taxon>
        <taxon>Dehalobacter</taxon>
    </lineage>
</organism>